<dbReference type="InterPro" id="IPR019887">
    <property type="entry name" value="Tscrpt_reg_AsnC/Lrp_C"/>
</dbReference>
<dbReference type="Gene3D" id="3.30.70.920">
    <property type="match status" value="1"/>
</dbReference>
<protein>
    <submittedName>
        <fullName evidence="2">Lrp/AsnC ligand binding domain-containing protein</fullName>
    </submittedName>
</protein>
<dbReference type="InterPro" id="IPR011008">
    <property type="entry name" value="Dimeric_a/b-barrel"/>
</dbReference>
<dbReference type="EMBL" id="JBHTIS010001539">
    <property type="protein sequence ID" value="MFD1048349.1"/>
    <property type="molecule type" value="Genomic_DNA"/>
</dbReference>
<accession>A0ABW3MF93</accession>
<dbReference type="Proteomes" id="UP001597045">
    <property type="component" value="Unassembled WGS sequence"/>
</dbReference>
<sequence>MNVNLATGNVTTSVMSQFMMTGFGPQFVQFTYNSLTANSANGLVGAYFAGAGDSIADNEQPVAVRTDPEVSFVAVTTGTTNLTAAVNCRDNTDLYRFLTERVASLDAIDTLESAPVIRTVKRAGALLPMP</sequence>
<name>A0ABW3MF93_9PSEU</name>
<evidence type="ECO:0000313" key="2">
    <source>
        <dbReference type="EMBL" id="MFD1048349.1"/>
    </source>
</evidence>
<evidence type="ECO:0000259" key="1">
    <source>
        <dbReference type="Pfam" id="PF01037"/>
    </source>
</evidence>
<evidence type="ECO:0000313" key="3">
    <source>
        <dbReference type="Proteomes" id="UP001597045"/>
    </source>
</evidence>
<proteinExistence type="predicted"/>
<gene>
    <name evidence="2" type="ORF">ACFQ1S_23835</name>
</gene>
<dbReference type="Pfam" id="PF01037">
    <property type="entry name" value="AsnC_trans_reg"/>
    <property type="match status" value="1"/>
</dbReference>
<dbReference type="SUPFAM" id="SSF54909">
    <property type="entry name" value="Dimeric alpha+beta barrel"/>
    <property type="match status" value="1"/>
</dbReference>
<comment type="caution">
    <text evidence="2">The sequence shown here is derived from an EMBL/GenBank/DDBJ whole genome shotgun (WGS) entry which is preliminary data.</text>
</comment>
<feature type="domain" description="Transcription regulator AsnC/Lrp ligand binding" evidence="1">
    <location>
        <begin position="63"/>
        <end position="119"/>
    </location>
</feature>
<keyword evidence="3" id="KW-1185">Reference proteome</keyword>
<organism evidence="2 3">
    <name type="scientific">Kibdelosporangium lantanae</name>
    <dbReference type="NCBI Taxonomy" id="1497396"/>
    <lineage>
        <taxon>Bacteria</taxon>
        <taxon>Bacillati</taxon>
        <taxon>Actinomycetota</taxon>
        <taxon>Actinomycetes</taxon>
        <taxon>Pseudonocardiales</taxon>
        <taxon>Pseudonocardiaceae</taxon>
        <taxon>Kibdelosporangium</taxon>
    </lineage>
</organism>
<reference evidence="3" key="1">
    <citation type="journal article" date="2019" name="Int. J. Syst. Evol. Microbiol.">
        <title>The Global Catalogue of Microorganisms (GCM) 10K type strain sequencing project: providing services to taxonomists for standard genome sequencing and annotation.</title>
        <authorList>
            <consortium name="The Broad Institute Genomics Platform"/>
            <consortium name="The Broad Institute Genome Sequencing Center for Infectious Disease"/>
            <person name="Wu L."/>
            <person name="Ma J."/>
        </authorList>
    </citation>
    <scope>NUCLEOTIDE SEQUENCE [LARGE SCALE GENOMIC DNA]</scope>
    <source>
        <strain evidence="3">JCM 31486</strain>
    </source>
</reference>